<reference evidence="1 2" key="1">
    <citation type="submission" date="2016-11" db="EMBL/GenBank/DDBJ databases">
        <authorList>
            <person name="Jaros S."/>
            <person name="Januszkiewicz K."/>
            <person name="Wedrychowicz H."/>
        </authorList>
    </citation>
    <scope>NUCLEOTIDE SEQUENCE [LARGE SCALE GENOMIC DNA]</scope>
    <source>
        <strain evidence="1 2">GAS242</strain>
    </source>
</reference>
<accession>A0A1M5SGM9</accession>
<sequence>MPWPIERSISKRLTSSDGISKDREARRGQGVLPLHLATERARGRDAHGSFPRDCSGSLTVASKTRLRCSDALASARHPQNYYLQGCEPGWIIFAIEERSYKLSLRGMTREKLLSVQFPTRRQCILSSCSKSVRSRSWVIPKNTIKVWNADLARNVAQAGCWRGLAQTQGTKQWQLRS</sequence>
<dbReference type="EMBL" id="LT670818">
    <property type="protein sequence ID" value="SHH37580.1"/>
    <property type="molecule type" value="Genomic_DNA"/>
</dbReference>
<evidence type="ECO:0000313" key="1">
    <source>
        <dbReference type="EMBL" id="SHH37580.1"/>
    </source>
</evidence>
<evidence type="ECO:0000313" key="2">
    <source>
        <dbReference type="Proteomes" id="UP000190675"/>
    </source>
</evidence>
<proteinExistence type="predicted"/>
<protein>
    <submittedName>
        <fullName evidence="1">Uncharacterized protein</fullName>
    </submittedName>
</protein>
<dbReference type="Proteomes" id="UP000190675">
    <property type="component" value="Chromosome I"/>
</dbReference>
<organism evidence="1 2">
    <name type="scientific">Bradyrhizobium erythrophlei</name>
    <dbReference type="NCBI Taxonomy" id="1437360"/>
    <lineage>
        <taxon>Bacteria</taxon>
        <taxon>Pseudomonadati</taxon>
        <taxon>Pseudomonadota</taxon>
        <taxon>Alphaproteobacteria</taxon>
        <taxon>Hyphomicrobiales</taxon>
        <taxon>Nitrobacteraceae</taxon>
        <taxon>Bradyrhizobium</taxon>
    </lineage>
</organism>
<name>A0A1M5SGM9_9BRAD</name>
<dbReference type="AlphaFoldDB" id="A0A1M5SGM9"/>
<gene>
    <name evidence="1" type="ORF">SAMN05444169_7129</name>
</gene>